<dbReference type="InterPro" id="IPR047111">
    <property type="entry name" value="YbaP-like"/>
</dbReference>
<dbReference type="Proteomes" id="UP000623842">
    <property type="component" value="Unassembled WGS sequence"/>
</dbReference>
<reference evidence="2" key="2">
    <citation type="submission" date="2020-09" db="EMBL/GenBank/DDBJ databases">
        <authorList>
            <person name="Sun Q."/>
            <person name="Kim S."/>
        </authorList>
    </citation>
    <scope>NUCLEOTIDE SEQUENCE</scope>
    <source>
        <strain evidence="2">KCTC 42731</strain>
    </source>
</reference>
<dbReference type="CDD" id="cd14789">
    <property type="entry name" value="Tiki"/>
    <property type="match status" value="1"/>
</dbReference>
<dbReference type="PANTHER" id="PTHR40590">
    <property type="entry name" value="CYTOPLASMIC PROTEIN-RELATED"/>
    <property type="match status" value="1"/>
</dbReference>
<dbReference type="PANTHER" id="PTHR40590:SF1">
    <property type="entry name" value="CYTOPLASMIC PROTEIN"/>
    <property type="match status" value="1"/>
</dbReference>
<dbReference type="EMBL" id="BNCK01000003">
    <property type="protein sequence ID" value="GHF89420.1"/>
    <property type="molecule type" value="Genomic_DNA"/>
</dbReference>
<feature type="chain" id="PRO_5037018890" evidence="1">
    <location>
        <begin position="19"/>
        <end position="285"/>
    </location>
</feature>
<evidence type="ECO:0000313" key="2">
    <source>
        <dbReference type="EMBL" id="GHF89420.1"/>
    </source>
</evidence>
<dbReference type="InterPro" id="IPR002816">
    <property type="entry name" value="TraB/PrgY/GumN_fam"/>
</dbReference>
<gene>
    <name evidence="2" type="ORF">GCM10017161_16590</name>
</gene>
<keyword evidence="1" id="KW-0732">Signal</keyword>
<dbReference type="Pfam" id="PF01963">
    <property type="entry name" value="TraB_PrgY_gumN"/>
    <property type="match status" value="1"/>
</dbReference>
<name>A0A919BHB0_9GAMM</name>
<sequence length="285" mass="31860">MGKVAIYLSFILSFSAIAGSSVWQVSKGEHTVYLAGTVHILPAEQFPLPDAFKKAYQASDAIVLETPLPDASDIAFQQKLLNAVSYQQGQKLTHYLTEETQQKLNDYFANFQLSLTQFQQFKPGYVATVMTMLAAKKAKLAGTGVDAYFEGQAKSDGKPMEFLESQAFQLALIANMGIGHEEVFIKATLSQMHEFAEMFSKLIPAWRFGDTELLNSLVVEPIKQEDPVNYHAVLTSRNKQWLPLIEQMFLDKDTEMVLVGVGHLVGEDSVLELLKNKGYQIKKLR</sequence>
<protein>
    <submittedName>
        <fullName evidence="2">Conjugative transfer protein GumN</fullName>
    </submittedName>
</protein>
<feature type="signal peptide" evidence="1">
    <location>
        <begin position="1"/>
        <end position="18"/>
    </location>
</feature>
<evidence type="ECO:0000313" key="3">
    <source>
        <dbReference type="Proteomes" id="UP000623842"/>
    </source>
</evidence>
<dbReference type="AlphaFoldDB" id="A0A919BHB0"/>
<proteinExistence type="predicted"/>
<reference evidence="2" key="1">
    <citation type="journal article" date="2014" name="Int. J. Syst. Evol. Microbiol.">
        <title>Complete genome sequence of Corynebacterium casei LMG S-19264T (=DSM 44701T), isolated from a smear-ripened cheese.</title>
        <authorList>
            <consortium name="US DOE Joint Genome Institute (JGI-PGF)"/>
            <person name="Walter F."/>
            <person name="Albersmeier A."/>
            <person name="Kalinowski J."/>
            <person name="Ruckert C."/>
        </authorList>
    </citation>
    <scope>NUCLEOTIDE SEQUENCE</scope>
    <source>
        <strain evidence="2">KCTC 42731</strain>
    </source>
</reference>
<evidence type="ECO:0000256" key="1">
    <source>
        <dbReference type="SAM" id="SignalP"/>
    </source>
</evidence>
<accession>A0A919BHB0</accession>
<comment type="caution">
    <text evidence="2">The sequence shown here is derived from an EMBL/GenBank/DDBJ whole genome shotgun (WGS) entry which is preliminary data.</text>
</comment>
<keyword evidence="3" id="KW-1185">Reference proteome</keyword>
<organism evidence="2 3">
    <name type="scientific">Thalassotalea marina</name>
    <dbReference type="NCBI Taxonomy" id="1673741"/>
    <lineage>
        <taxon>Bacteria</taxon>
        <taxon>Pseudomonadati</taxon>
        <taxon>Pseudomonadota</taxon>
        <taxon>Gammaproteobacteria</taxon>
        <taxon>Alteromonadales</taxon>
        <taxon>Colwelliaceae</taxon>
        <taxon>Thalassotalea</taxon>
    </lineage>
</organism>